<keyword evidence="2" id="KW-1185">Reference proteome</keyword>
<dbReference type="HOGENOM" id="CLU_1583872_0_0_9"/>
<comment type="caution">
    <text evidence="1">The sequence shown here is derived from an EMBL/GenBank/DDBJ whole genome shotgun (WGS) entry which is preliminary data.</text>
</comment>
<evidence type="ECO:0000313" key="1">
    <source>
        <dbReference type="EMBL" id="EEW97162.1"/>
    </source>
</evidence>
<sequence length="168" mass="20282">MSFHEELNQKLNVFFNRDWFVELSEQEEEKMEELAAGLVKDFGWDTVFHAAFKYLKGNCRTPESVMNFAHLYWESWWWNYPIEEPYRFIGYFYYRIGMDVEEYDSDQDILDSLSCSILTKSGYKQADLYENPYYIPERDPLMIQALEEYINNEKNRNYQCGREEAGRG</sequence>
<dbReference type="eggNOG" id="ENOG50336VE">
    <property type="taxonomic scope" value="Bacteria"/>
</dbReference>
<accession>C9LNM6</accession>
<dbReference type="STRING" id="592028.GCWU000321_01149"/>
<gene>
    <name evidence="1" type="ORF">GCWU000321_01149</name>
</gene>
<dbReference type="EMBL" id="ACIM02000001">
    <property type="protein sequence ID" value="EEW97162.1"/>
    <property type="molecule type" value="Genomic_DNA"/>
</dbReference>
<evidence type="ECO:0000313" key="2">
    <source>
        <dbReference type="Proteomes" id="UP000004736"/>
    </source>
</evidence>
<name>C9LNM6_9FIRM</name>
<organism evidence="1 2">
    <name type="scientific">Dialister invisus DSM 15470</name>
    <dbReference type="NCBI Taxonomy" id="592028"/>
    <lineage>
        <taxon>Bacteria</taxon>
        <taxon>Bacillati</taxon>
        <taxon>Bacillota</taxon>
        <taxon>Negativicutes</taxon>
        <taxon>Veillonellales</taxon>
        <taxon>Veillonellaceae</taxon>
        <taxon>Dialister</taxon>
    </lineage>
</organism>
<dbReference type="GeneID" id="78277804"/>
<dbReference type="OrthoDB" id="3232070at2"/>
<dbReference type="RefSeq" id="WP_007070095.1">
    <property type="nucleotide sequence ID" value="NZ_GG698602.1"/>
</dbReference>
<protein>
    <submittedName>
        <fullName evidence="1">Uncharacterized protein</fullName>
    </submittedName>
</protein>
<proteinExistence type="predicted"/>
<reference evidence="1" key="1">
    <citation type="submission" date="2009-09" db="EMBL/GenBank/DDBJ databases">
        <authorList>
            <person name="Weinstock G."/>
            <person name="Sodergren E."/>
            <person name="Clifton S."/>
            <person name="Fulton L."/>
            <person name="Fulton B."/>
            <person name="Courtney L."/>
            <person name="Fronick C."/>
            <person name="Harrison M."/>
            <person name="Strong C."/>
            <person name="Farmer C."/>
            <person name="Delahaunty K."/>
            <person name="Markovic C."/>
            <person name="Hall O."/>
            <person name="Minx P."/>
            <person name="Tomlinson C."/>
            <person name="Mitreva M."/>
            <person name="Nelson J."/>
            <person name="Hou S."/>
            <person name="Wollam A."/>
            <person name="Pepin K.H."/>
            <person name="Johnson M."/>
            <person name="Bhonagiri V."/>
            <person name="Nash W.E."/>
            <person name="Warren W."/>
            <person name="Chinwalla A."/>
            <person name="Mardis E.R."/>
            <person name="Wilson R.K."/>
        </authorList>
    </citation>
    <scope>NUCLEOTIDE SEQUENCE [LARGE SCALE GENOMIC DNA]</scope>
    <source>
        <strain evidence="1">DSM 15470</strain>
    </source>
</reference>
<dbReference type="AlphaFoldDB" id="C9LNM6"/>
<dbReference type="Proteomes" id="UP000004736">
    <property type="component" value="Unassembled WGS sequence"/>
</dbReference>